<evidence type="ECO:0000313" key="6">
    <source>
        <dbReference type="EMBL" id="KAH6835068.1"/>
    </source>
</evidence>
<name>A0AAD4JL32_PERFH</name>
<keyword evidence="4" id="KW-0472">Membrane</keyword>
<gene>
    <name evidence="6" type="ORF">C2S53_020060</name>
</gene>
<dbReference type="Proteomes" id="UP001190926">
    <property type="component" value="Unassembled WGS sequence"/>
</dbReference>
<organism evidence="6 7">
    <name type="scientific">Perilla frutescens var. hirtella</name>
    <name type="common">Perilla citriodora</name>
    <name type="synonym">Perilla setoyensis</name>
    <dbReference type="NCBI Taxonomy" id="608512"/>
    <lineage>
        <taxon>Eukaryota</taxon>
        <taxon>Viridiplantae</taxon>
        <taxon>Streptophyta</taxon>
        <taxon>Embryophyta</taxon>
        <taxon>Tracheophyta</taxon>
        <taxon>Spermatophyta</taxon>
        <taxon>Magnoliopsida</taxon>
        <taxon>eudicotyledons</taxon>
        <taxon>Gunneridae</taxon>
        <taxon>Pentapetalae</taxon>
        <taxon>asterids</taxon>
        <taxon>lamiids</taxon>
        <taxon>Lamiales</taxon>
        <taxon>Lamiaceae</taxon>
        <taxon>Nepetoideae</taxon>
        <taxon>Elsholtzieae</taxon>
        <taxon>Perilla</taxon>
    </lineage>
</organism>
<comment type="subcellular location">
    <subcellularLocation>
        <location evidence="1">Membrane</location>
    </subcellularLocation>
    <subcellularLocation>
        <location evidence="5">Mitochondrion inner membrane</location>
        <topology evidence="5">Multi-pass membrane protein</topology>
    </subcellularLocation>
</comment>
<comment type="similarity">
    <text evidence="5">Belongs to the SURF1 family.</text>
</comment>
<proteinExistence type="inferred from homology"/>
<sequence>MLAARNLRPQGLSHRLATPSKCWNSARLAIAASPEPAQEEKGRSTVIQEWWFLIPAALFGSAAWNFLRARAKEKVRNCRESRLKMEGIEGNQIYDVCSTESLDSLEFRKVVCKGVYDENNSILVHKYLRIKSGNWMNGYNLLTPLNPIPGDPQSIQSPILVNRGWVPLSWGNKALGVESNSSRLPPTPVEFVGVISKGERPNKLWRSNNPAKFEWFTADVPSIARACGLPETTLHVVEIDVSSNINTRKPPPFAFLSREVKGIYLSQLEHERYSSLGFFGGCAAMAKGLKKFGKL</sequence>
<dbReference type="PROSITE" id="PS50895">
    <property type="entry name" value="SURF1"/>
    <property type="match status" value="1"/>
</dbReference>
<dbReference type="InterPro" id="IPR045214">
    <property type="entry name" value="Surf1/Surf4"/>
</dbReference>
<dbReference type="EMBL" id="SDAM02000041">
    <property type="protein sequence ID" value="KAH6835068.1"/>
    <property type="molecule type" value="Genomic_DNA"/>
</dbReference>
<evidence type="ECO:0000256" key="3">
    <source>
        <dbReference type="ARBA" id="ARBA00022989"/>
    </source>
</evidence>
<dbReference type="GO" id="GO:0005743">
    <property type="term" value="C:mitochondrial inner membrane"/>
    <property type="evidence" value="ECO:0007669"/>
    <property type="project" value="UniProtKB-SubCell"/>
</dbReference>
<dbReference type="Pfam" id="PF02104">
    <property type="entry name" value="SURF1"/>
    <property type="match status" value="1"/>
</dbReference>
<evidence type="ECO:0000256" key="4">
    <source>
        <dbReference type="ARBA" id="ARBA00023136"/>
    </source>
</evidence>
<dbReference type="AlphaFoldDB" id="A0AAD4JL32"/>
<evidence type="ECO:0000256" key="5">
    <source>
        <dbReference type="RuleBase" id="RU363076"/>
    </source>
</evidence>
<dbReference type="PANTHER" id="PTHR23427">
    <property type="entry name" value="SURFEIT LOCUS PROTEIN"/>
    <property type="match status" value="1"/>
</dbReference>
<evidence type="ECO:0000256" key="1">
    <source>
        <dbReference type="ARBA" id="ARBA00004370"/>
    </source>
</evidence>
<keyword evidence="5" id="KW-0999">Mitochondrion inner membrane</keyword>
<comment type="function">
    <text evidence="5">Probably involved in the biogenesis of the COX complex.</text>
</comment>
<protein>
    <recommendedName>
        <fullName evidence="5">SURF1-like protein</fullName>
    </recommendedName>
</protein>
<evidence type="ECO:0000256" key="2">
    <source>
        <dbReference type="ARBA" id="ARBA00022692"/>
    </source>
</evidence>
<accession>A0AAD4JL32</accession>
<keyword evidence="7" id="KW-1185">Reference proteome</keyword>
<keyword evidence="5" id="KW-0496">Mitochondrion</keyword>
<reference evidence="6 7" key="1">
    <citation type="journal article" date="2021" name="Nat. Commun.">
        <title>Incipient diploidization of the medicinal plant Perilla within 10,000 years.</title>
        <authorList>
            <person name="Zhang Y."/>
            <person name="Shen Q."/>
            <person name="Leng L."/>
            <person name="Zhang D."/>
            <person name="Chen S."/>
            <person name="Shi Y."/>
            <person name="Ning Z."/>
            <person name="Chen S."/>
        </authorList>
    </citation>
    <scope>NUCLEOTIDE SEQUENCE [LARGE SCALE GENOMIC DNA]</scope>
    <source>
        <strain evidence="7">cv. PC099</strain>
    </source>
</reference>
<dbReference type="InterPro" id="IPR002994">
    <property type="entry name" value="Surf1/Shy1"/>
</dbReference>
<keyword evidence="3" id="KW-1133">Transmembrane helix</keyword>
<keyword evidence="2" id="KW-0812">Transmembrane</keyword>
<dbReference type="PANTHER" id="PTHR23427:SF2">
    <property type="entry name" value="SURFEIT LOCUS PROTEIN 1"/>
    <property type="match status" value="1"/>
</dbReference>
<comment type="caution">
    <text evidence="6">The sequence shown here is derived from an EMBL/GenBank/DDBJ whole genome shotgun (WGS) entry which is preliminary data.</text>
</comment>
<evidence type="ECO:0000313" key="7">
    <source>
        <dbReference type="Proteomes" id="UP001190926"/>
    </source>
</evidence>
<dbReference type="CDD" id="cd06662">
    <property type="entry name" value="SURF1"/>
    <property type="match status" value="1"/>
</dbReference>